<evidence type="ECO:0000256" key="1">
    <source>
        <dbReference type="SAM" id="MobiDB-lite"/>
    </source>
</evidence>
<feature type="region of interest" description="Disordered" evidence="1">
    <location>
        <begin position="1"/>
        <end position="20"/>
    </location>
</feature>
<name>A0AAV7QWG5_PLEWA</name>
<feature type="compositionally biased region" description="Basic and acidic residues" evidence="1">
    <location>
        <begin position="1"/>
        <end position="17"/>
    </location>
</feature>
<evidence type="ECO:0000313" key="3">
    <source>
        <dbReference type="Proteomes" id="UP001066276"/>
    </source>
</evidence>
<organism evidence="2 3">
    <name type="scientific">Pleurodeles waltl</name>
    <name type="common">Iberian ribbed newt</name>
    <dbReference type="NCBI Taxonomy" id="8319"/>
    <lineage>
        <taxon>Eukaryota</taxon>
        <taxon>Metazoa</taxon>
        <taxon>Chordata</taxon>
        <taxon>Craniata</taxon>
        <taxon>Vertebrata</taxon>
        <taxon>Euteleostomi</taxon>
        <taxon>Amphibia</taxon>
        <taxon>Batrachia</taxon>
        <taxon>Caudata</taxon>
        <taxon>Salamandroidea</taxon>
        <taxon>Salamandridae</taxon>
        <taxon>Pleurodelinae</taxon>
        <taxon>Pleurodeles</taxon>
    </lineage>
</organism>
<feature type="region of interest" description="Disordered" evidence="1">
    <location>
        <begin position="75"/>
        <end position="121"/>
    </location>
</feature>
<comment type="caution">
    <text evidence="2">The sequence shown here is derived from an EMBL/GenBank/DDBJ whole genome shotgun (WGS) entry which is preliminary data.</text>
</comment>
<protein>
    <submittedName>
        <fullName evidence="2">Uncharacterized protein</fullName>
    </submittedName>
</protein>
<dbReference type="Proteomes" id="UP001066276">
    <property type="component" value="Chromosome 6"/>
</dbReference>
<evidence type="ECO:0000313" key="2">
    <source>
        <dbReference type="EMBL" id="KAJ1143777.1"/>
    </source>
</evidence>
<sequence>MDRTKKAKMKEYGDRHWRAQPSTAHEGDWILVRQEKMRKSDSQYNEYPLKVNQKGTMVTAVSDDEGVTENITHFKKCNTPPKQATSEVDSDVTEEAPTSAMRLGPPLSSAVGEPTLPTSAS</sequence>
<accession>A0AAV7QWG5</accession>
<proteinExistence type="predicted"/>
<dbReference type="EMBL" id="JANPWB010000010">
    <property type="protein sequence ID" value="KAJ1143777.1"/>
    <property type="molecule type" value="Genomic_DNA"/>
</dbReference>
<reference evidence="2" key="1">
    <citation type="journal article" date="2022" name="bioRxiv">
        <title>Sequencing and chromosome-scale assembly of the giantPleurodeles waltlgenome.</title>
        <authorList>
            <person name="Brown T."/>
            <person name="Elewa A."/>
            <person name="Iarovenko S."/>
            <person name="Subramanian E."/>
            <person name="Araus A.J."/>
            <person name="Petzold A."/>
            <person name="Susuki M."/>
            <person name="Suzuki K.-i.T."/>
            <person name="Hayashi T."/>
            <person name="Toyoda A."/>
            <person name="Oliveira C."/>
            <person name="Osipova E."/>
            <person name="Leigh N.D."/>
            <person name="Simon A."/>
            <person name="Yun M.H."/>
        </authorList>
    </citation>
    <scope>NUCLEOTIDE SEQUENCE</scope>
    <source>
        <strain evidence="2">20211129_DDA</strain>
        <tissue evidence="2">Liver</tissue>
    </source>
</reference>
<dbReference type="AlphaFoldDB" id="A0AAV7QWG5"/>
<gene>
    <name evidence="2" type="ORF">NDU88_010081</name>
</gene>
<keyword evidence="3" id="KW-1185">Reference proteome</keyword>